<dbReference type="Proteomes" id="UP000030687">
    <property type="component" value="Unassembled WGS sequence"/>
</dbReference>
<dbReference type="EMBL" id="KI536661">
    <property type="protein sequence ID" value="ESR53132.1"/>
    <property type="molecule type" value="Genomic_DNA"/>
</dbReference>
<dbReference type="InParanoid" id="V4TIG8"/>
<reference evidence="1 2" key="1">
    <citation type="submission" date="2013-10" db="EMBL/GenBank/DDBJ databases">
        <authorList>
            <consortium name="International Citrus Genome Consortium"/>
            <person name="Jenkins J."/>
            <person name="Schmutz J."/>
            <person name="Prochnik S."/>
            <person name="Rokhsar D."/>
            <person name="Gmitter F."/>
            <person name="Ollitrault P."/>
            <person name="Machado M."/>
            <person name="Talon M."/>
            <person name="Wincker P."/>
            <person name="Jaillon O."/>
            <person name="Morgante M."/>
        </authorList>
    </citation>
    <scope>NUCLEOTIDE SEQUENCE</scope>
    <source>
        <strain evidence="2">cv. Clemenules</strain>
    </source>
</reference>
<protein>
    <submittedName>
        <fullName evidence="1">Uncharacterized protein</fullName>
    </submittedName>
</protein>
<dbReference type="Gramene" id="ESR53132">
    <property type="protein sequence ID" value="ESR53132"/>
    <property type="gene ID" value="CICLE_v10022650mg"/>
</dbReference>
<organism evidence="1 2">
    <name type="scientific">Citrus clementina</name>
    <name type="common">Clementine</name>
    <name type="synonym">Citrus deliciosa x Citrus sinensis</name>
    <dbReference type="NCBI Taxonomy" id="85681"/>
    <lineage>
        <taxon>Eukaryota</taxon>
        <taxon>Viridiplantae</taxon>
        <taxon>Streptophyta</taxon>
        <taxon>Embryophyta</taxon>
        <taxon>Tracheophyta</taxon>
        <taxon>Spermatophyta</taxon>
        <taxon>Magnoliopsida</taxon>
        <taxon>eudicotyledons</taxon>
        <taxon>Gunneridae</taxon>
        <taxon>Pentapetalae</taxon>
        <taxon>rosids</taxon>
        <taxon>malvids</taxon>
        <taxon>Sapindales</taxon>
        <taxon>Rutaceae</taxon>
        <taxon>Aurantioideae</taxon>
        <taxon>Citrus</taxon>
    </lineage>
</organism>
<sequence>MHKTYVFPASLASLPVSWAFCWVIRAVSLTFWPPAVSCTHRFACSVCPGARILLRKLAIQEKEESAVIPKAPEVKKPAMAKPVTRAAGTKTGLQMIKSGVARARQVRVPANVRPERRRRVPPTGRRVTTARSCDLDGVLSGNMPLMASLGCCCCW</sequence>
<name>V4TIG8_CITCL</name>
<keyword evidence="2" id="KW-1185">Reference proteome</keyword>
<accession>V4TIG8</accession>
<dbReference type="KEGG" id="cic:CICLE_v10022650mg"/>
<dbReference type="eggNOG" id="ENOG502R2CX">
    <property type="taxonomic scope" value="Eukaryota"/>
</dbReference>
<proteinExistence type="predicted"/>
<evidence type="ECO:0000313" key="2">
    <source>
        <dbReference type="Proteomes" id="UP000030687"/>
    </source>
</evidence>
<evidence type="ECO:0000313" key="1">
    <source>
        <dbReference type="EMBL" id="ESR53132.1"/>
    </source>
</evidence>
<gene>
    <name evidence="1" type="ORF">CICLE_v10022650mg</name>
</gene>
<dbReference type="AlphaFoldDB" id="V4TIG8"/>